<gene>
    <name evidence="1" type="ORF">LCGC14_0709800</name>
</gene>
<dbReference type="AlphaFoldDB" id="A0A0F9QFF9"/>
<dbReference type="PANTHER" id="PTHR37909">
    <property type="entry name" value="S-ADENOSYL-L-METHIONINE-DEPENDENT METHYLTRANSFERASES SUPERFAMILY PROTEIN"/>
    <property type="match status" value="1"/>
</dbReference>
<proteinExistence type="predicted"/>
<reference evidence="1" key="1">
    <citation type="journal article" date="2015" name="Nature">
        <title>Complex archaea that bridge the gap between prokaryotes and eukaryotes.</title>
        <authorList>
            <person name="Spang A."/>
            <person name="Saw J.H."/>
            <person name="Jorgensen S.L."/>
            <person name="Zaremba-Niedzwiedzka K."/>
            <person name="Martijn J."/>
            <person name="Lind A.E."/>
            <person name="van Eijk R."/>
            <person name="Schleper C."/>
            <person name="Guy L."/>
            <person name="Ettema T.J."/>
        </authorList>
    </citation>
    <scope>NUCLEOTIDE SEQUENCE</scope>
</reference>
<comment type="caution">
    <text evidence="1">The sequence shown here is derived from an EMBL/GenBank/DDBJ whole genome shotgun (WGS) entry which is preliminary data.</text>
</comment>
<dbReference type="EMBL" id="LAZR01001557">
    <property type="protein sequence ID" value="KKN42770.1"/>
    <property type="molecule type" value="Genomic_DNA"/>
</dbReference>
<dbReference type="SUPFAM" id="SSF53335">
    <property type="entry name" value="S-adenosyl-L-methionine-dependent methyltransferases"/>
    <property type="match status" value="1"/>
</dbReference>
<accession>A0A0F9QFF9</accession>
<organism evidence="1">
    <name type="scientific">marine sediment metagenome</name>
    <dbReference type="NCBI Taxonomy" id="412755"/>
    <lineage>
        <taxon>unclassified sequences</taxon>
        <taxon>metagenomes</taxon>
        <taxon>ecological metagenomes</taxon>
    </lineage>
</organism>
<dbReference type="PANTHER" id="PTHR37909:SF1">
    <property type="entry name" value="S-ADENOSYL-L-METHIONINE-DEPENDENT METHYLTRANSFERASES SUPERFAMILY PROTEIN"/>
    <property type="match status" value="1"/>
</dbReference>
<dbReference type="InterPro" id="IPR029063">
    <property type="entry name" value="SAM-dependent_MTases_sf"/>
</dbReference>
<dbReference type="Pfam" id="PF13578">
    <property type="entry name" value="Methyltransf_24"/>
    <property type="match status" value="1"/>
</dbReference>
<dbReference type="Gene3D" id="3.40.50.150">
    <property type="entry name" value="Vaccinia Virus protein VP39"/>
    <property type="match status" value="1"/>
</dbReference>
<name>A0A0F9QFF9_9ZZZZ</name>
<sequence length="216" mass="24007">MPGLLPRRVTCEVGSALVSNRTAVLRTDAVLNRIRSRPSPVGVEVGVFQGRMSAVLLRGHPGLRLYMVDNWLPMTAQPVAYVASKDYHARLDESRQYGNKTQALKVVQRYRGRAILLHQTSVQAAMGFEDGQCDFVFLDADHSYEGVKADLEAWWPKVAFGGWLCGHDYYNAEQEARSRGAGQCFGVRVAVDEAAVSMGWAVQKDADGTWFVQKEE</sequence>
<evidence type="ECO:0008006" key="2">
    <source>
        <dbReference type="Google" id="ProtNLM"/>
    </source>
</evidence>
<protein>
    <recommendedName>
        <fullName evidence="2">Class I SAM-dependent methyltransferase</fullName>
    </recommendedName>
</protein>
<evidence type="ECO:0000313" key="1">
    <source>
        <dbReference type="EMBL" id="KKN42770.1"/>
    </source>
</evidence>